<evidence type="ECO:0000256" key="2">
    <source>
        <dbReference type="ARBA" id="ARBA00022573"/>
    </source>
</evidence>
<evidence type="ECO:0000256" key="5">
    <source>
        <dbReference type="ARBA" id="ARBA00022691"/>
    </source>
</evidence>
<organism evidence="7 8">
    <name type="scientific">Hathewaya histolytica</name>
    <name type="common">Clostridium histolyticum</name>
    <dbReference type="NCBI Taxonomy" id="1498"/>
    <lineage>
        <taxon>Bacteria</taxon>
        <taxon>Bacillati</taxon>
        <taxon>Bacillota</taxon>
        <taxon>Clostridia</taxon>
        <taxon>Eubacteriales</taxon>
        <taxon>Clostridiaceae</taxon>
        <taxon>Hathewaya</taxon>
    </lineage>
</organism>
<dbReference type="EMBL" id="LR590481">
    <property type="protein sequence ID" value="VTQ86316.1"/>
    <property type="molecule type" value="Genomic_DNA"/>
</dbReference>
<dbReference type="Gene3D" id="3.40.1010.10">
    <property type="entry name" value="Cobalt-precorrin-4 Transmethylase, Domain 1"/>
    <property type="match status" value="1"/>
</dbReference>
<protein>
    <submittedName>
        <fullName evidence="7">Precorrin-6y C5,15-methyltransferase subunit CbiE</fullName>
        <ecNumber evidence="7">2.1.1.-</ecNumber>
        <ecNumber evidence="7">2.1.1.132</ecNumber>
    </submittedName>
</protein>
<dbReference type="CDD" id="cd11644">
    <property type="entry name" value="Precorrin-6Y-MT"/>
    <property type="match status" value="1"/>
</dbReference>
<dbReference type="PANTHER" id="PTHR43182:SF1">
    <property type="entry name" value="COBALT-PRECORRIN-7 C(5)-METHYLTRANSFERASE"/>
    <property type="match status" value="1"/>
</dbReference>
<name>A0A4U9R5H4_HATHI</name>
<dbReference type="EC" id="2.1.1.-" evidence="7"/>
<keyword evidence="8" id="KW-1185">Reference proteome</keyword>
<dbReference type="SUPFAM" id="SSF53790">
    <property type="entry name" value="Tetrapyrrole methylase"/>
    <property type="match status" value="1"/>
</dbReference>
<keyword evidence="4 7" id="KW-0808">Transferase</keyword>
<dbReference type="NCBIfam" id="TIGR02467">
    <property type="entry name" value="CbiE"/>
    <property type="match status" value="1"/>
</dbReference>
<dbReference type="Pfam" id="PF00590">
    <property type="entry name" value="TP_methylase"/>
    <property type="match status" value="1"/>
</dbReference>
<dbReference type="EC" id="2.1.1.132" evidence="7"/>
<keyword evidence="5" id="KW-0949">S-adenosyl-L-methionine</keyword>
<evidence type="ECO:0000313" key="7">
    <source>
        <dbReference type="EMBL" id="VTQ86316.1"/>
    </source>
</evidence>
<sequence>MESKTALKNSFKEKTQLYVIGLGPGHTDYILPKALKSLHEVSAVVGFSRAMESIDFVDNKKIIIKGLKDLKELYEKGEYESLGIIASGDPCYYGITNYVKNNISKDVKVVPGLSSFQYLSSRLALPWQDAYVGSMHGREESFIEKVKSYKLSFWLVDNKFTPKVLCEMLNKENIKGNAYVGENLSYDNERIFKGTIEEVTLEEFTELSVLVIERE</sequence>
<dbReference type="PANTHER" id="PTHR43182">
    <property type="entry name" value="COBALT-PRECORRIN-6B C(15)-METHYLTRANSFERASE (DECARBOXYLATING)"/>
    <property type="match status" value="1"/>
</dbReference>
<dbReference type="InterPro" id="IPR012818">
    <property type="entry name" value="CbiE"/>
</dbReference>
<evidence type="ECO:0000313" key="8">
    <source>
        <dbReference type="Proteomes" id="UP000308489"/>
    </source>
</evidence>
<dbReference type="KEGG" id="hhw:NCTC503_00912"/>
<dbReference type="AlphaFoldDB" id="A0A4U9R5H4"/>
<dbReference type="GO" id="GO:0046025">
    <property type="term" value="F:precorrin-6Y C5,15-methyltransferase (decarboxylating) activity"/>
    <property type="evidence" value="ECO:0007669"/>
    <property type="project" value="UniProtKB-EC"/>
</dbReference>
<evidence type="ECO:0000259" key="6">
    <source>
        <dbReference type="Pfam" id="PF00590"/>
    </source>
</evidence>
<proteinExistence type="predicted"/>
<evidence type="ECO:0000256" key="1">
    <source>
        <dbReference type="ARBA" id="ARBA00004953"/>
    </source>
</evidence>
<reference evidence="7 8" key="1">
    <citation type="submission" date="2019-05" db="EMBL/GenBank/DDBJ databases">
        <authorList>
            <consortium name="Pathogen Informatics"/>
        </authorList>
    </citation>
    <scope>NUCLEOTIDE SEQUENCE [LARGE SCALE GENOMIC DNA]</scope>
    <source>
        <strain evidence="7 8">NCTC503</strain>
    </source>
</reference>
<evidence type="ECO:0000256" key="3">
    <source>
        <dbReference type="ARBA" id="ARBA00022603"/>
    </source>
</evidence>
<dbReference type="InterPro" id="IPR050714">
    <property type="entry name" value="Cobalamin_biosynth_MTase"/>
</dbReference>
<feature type="domain" description="Tetrapyrrole methylase" evidence="6">
    <location>
        <begin position="17"/>
        <end position="199"/>
    </location>
</feature>
<dbReference type="InterPro" id="IPR014776">
    <property type="entry name" value="4pyrrole_Mease_sub2"/>
</dbReference>
<dbReference type="UniPathway" id="UPA00148"/>
<accession>A0A4U9R5H4</accession>
<dbReference type="OrthoDB" id="9780707at2"/>
<comment type="pathway">
    <text evidence="1">Cofactor biosynthesis; adenosylcobalamin biosynthesis.</text>
</comment>
<dbReference type="RefSeq" id="WP_138209621.1">
    <property type="nucleotide sequence ID" value="NZ_CBCRUQ010000016.1"/>
</dbReference>
<dbReference type="InterPro" id="IPR035996">
    <property type="entry name" value="4pyrrol_Methylase_sf"/>
</dbReference>
<dbReference type="GO" id="GO:0009236">
    <property type="term" value="P:cobalamin biosynthetic process"/>
    <property type="evidence" value="ECO:0007669"/>
    <property type="project" value="UniProtKB-UniPathway"/>
</dbReference>
<keyword evidence="2" id="KW-0169">Cobalamin biosynthesis</keyword>
<dbReference type="Gene3D" id="3.30.950.10">
    <property type="entry name" value="Methyltransferase, Cobalt-precorrin-4 Transmethylase, Domain 2"/>
    <property type="match status" value="1"/>
</dbReference>
<keyword evidence="3 7" id="KW-0489">Methyltransferase</keyword>
<dbReference type="InterPro" id="IPR000878">
    <property type="entry name" value="4pyrrol_Mease"/>
</dbReference>
<gene>
    <name evidence="7" type="primary">cbiE</name>
    <name evidence="7" type="ORF">NCTC503_00912</name>
</gene>
<dbReference type="GO" id="GO:0008276">
    <property type="term" value="F:protein methyltransferase activity"/>
    <property type="evidence" value="ECO:0007669"/>
    <property type="project" value="InterPro"/>
</dbReference>
<dbReference type="GO" id="GO:0032259">
    <property type="term" value="P:methylation"/>
    <property type="evidence" value="ECO:0007669"/>
    <property type="project" value="UniProtKB-KW"/>
</dbReference>
<evidence type="ECO:0000256" key="4">
    <source>
        <dbReference type="ARBA" id="ARBA00022679"/>
    </source>
</evidence>
<dbReference type="Proteomes" id="UP000308489">
    <property type="component" value="Chromosome 1"/>
</dbReference>
<dbReference type="InterPro" id="IPR014777">
    <property type="entry name" value="4pyrrole_Mease_sub1"/>
</dbReference>